<organism evidence="2 3">
    <name type="scientific">Ureibacillus xyleni</name>
    <dbReference type="NCBI Taxonomy" id="614648"/>
    <lineage>
        <taxon>Bacteria</taxon>
        <taxon>Bacillati</taxon>
        <taxon>Bacillota</taxon>
        <taxon>Bacilli</taxon>
        <taxon>Bacillales</taxon>
        <taxon>Caryophanaceae</taxon>
        <taxon>Ureibacillus</taxon>
    </lineage>
</organism>
<protein>
    <submittedName>
        <fullName evidence="2">Uncharacterized protein DUF4386</fullName>
    </submittedName>
</protein>
<dbReference type="InterPro" id="IPR025495">
    <property type="entry name" value="DUF4386"/>
</dbReference>
<feature type="transmembrane region" description="Helical" evidence="1">
    <location>
        <begin position="12"/>
        <end position="34"/>
    </location>
</feature>
<keyword evidence="1" id="KW-0812">Transmembrane</keyword>
<dbReference type="Pfam" id="PF14329">
    <property type="entry name" value="DUF4386"/>
    <property type="match status" value="1"/>
</dbReference>
<evidence type="ECO:0000313" key="3">
    <source>
        <dbReference type="Proteomes" id="UP000219636"/>
    </source>
</evidence>
<dbReference type="Proteomes" id="UP000219636">
    <property type="component" value="Unassembled WGS sequence"/>
</dbReference>
<sequence length="81" mass="8754">MQVLELVNLRKVAITTGFALIVMAICAAFSVGFVNSKLIVEGNDSETLMNIQTSLSLFQVGIVNCNFFPIVVNCKLSNTSL</sequence>
<keyword evidence="1" id="KW-0472">Membrane</keyword>
<dbReference type="EMBL" id="OBMQ01000006">
    <property type="protein sequence ID" value="SOC11550.1"/>
    <property type="molecule type" value="Genomic_DNA"/>
</dbReference>
<dbReference type="AlphaFoldDB" id="A0A285SST3"/>
<gene>
    <name evidence="2" type="ORF">SAMN05880501_106207</name>
</gene>
<proteinExistence type="predicted"/>
<evidence type="ECO:0000313" key="2">
    <source>
        <dbReference type="EMBL" id="SOC11550.1"/>
    </source>
</evidence>
<accession>A0A285SST3</accession>
<feature type="transmembrane region" description="Helical" evidence="1">
    <location>
        <begin position="54"/>
        <end position="72"/>
    </location>
</feature>
<evidence type="ECO:0000256" key="1">
    <source>
        <dbReference type="SAM" id="Phobius"/>
    </source>
</evidence>
<reference evidence="3" key="1">
    <citation type="submission" date="2017-08" db="EMBL/GenBank/DDBJ databases">
        <authorList>
            <person name="Varghese N."/>
            <person name="Submissions S."/>
        </authorList>
    </citation>
    <scope>NUCLEOTIDE SEQUENCE [LARGE SCALE GENOMIC DNA]</scope>
    <source>
        <strain evidence="3">JC22</strain>
    </source>
</reference>
<keyword evidence="1" id="KW-1133">Transmembrane helix</keyword>
<dbReference type="OrthoDB" id="7060422at2"/>
<dbReference type="RefSeq" id="WP_141396959.1">
    <property type="nucleotide sequence ID" value="NZ_OBMQ01000006.1"/>
</dbReference>
<name>A0A285SST3_9BACL</name>
<keyword evidence="3" id="KW-1185">Reference proteome</keyword>